<keyword evidence="2" id="KW-1133">Transmembrane helix</keyword>
<name>A0A5K3EJQ0_MESCO</name>
<dbReference type="WBParaSite" id="MCU_001107-RA">
    <property type="protein sequence ID" value="MCU_001107-RA"/>
    <property type="gene ID" value="MCU_001107"/>
</dbReference>
<keyword evidence="2" id="KW-0472">Membrane</keyword>
<dbReference type="AlphaFoldDB" id="A0A5K3EJQ0"/>
<evidence type="ECO:0000256" key="1">
    <source>
        <dbReference type="SAM" id="MobiDB-lite"/>
    </source>
</evidence>
<feature type="region of interest" description="Disordered" evidence="1">
    <location>
        <begin position="56"/>
        <end position="76"/>
    </location>
</feature>
<keyword evidence="2" id="KW-0812">Transmembrane</keyword>
<accession>A0A5K3EJQ0</accession>
<reference evidence="3" key="1">
    <citation type="submission" date="2019-11" db="UniProtKB">
        <authorList>
            <consortium name="WormBaseParasite"/>
        </authorList>
    </citation>
    <scope>IDENTIFICATION</scope>
</reference>
<evidence type="ECO:0000313" key="3">
    <source>
        <dbReference type="WBParaSite" id="MCU_001107-RA"/>
    </source>
</evidence>
<feature type="transmembrane region" description="Helical" evidence="2">
    <location>
        <begin position="25"/>
        <end position="45"/>
    </location>
</feature>
<evidence type="ECO:0000256" key="2">
    <source>
        <dbReference type="SAM" id="Phobius"/>
    </source>
</evidence>
<organism evidence="3">
    <name type="scientific">Mesocestoides corti</name>
    <name type="common">Flatworm</name>
    <dbReference type="NCBI Taxonomy" id="53468"/>
    <lineage>
        <taxon>Eukaryota</taxon>
        <taxon>Metazoa</taxon>
        <taxon>Spiralia</taxon>
        <taxon>Lophotrochozoa</taxon>
        <taxon>Platyhelminthes</taxon>
        <taxon>Cestoda</taxon>
        <taxon>Eucestoda</taxon>
        <taxon>Cyclophyllidea</taxon>
        <taxon>Mesocestoididae</taxon>
        <taxon>Mesocestoides</taxon>
    </lineage>
</organism>
<protein>
    <submittedName>
        <fullName evidence="3">IS4 family transposase</fullName>
    </submittedName>
</protein>
<proteinExistence type="predicted"/>
<sequence length="76" mass="8712">EQALLTNHKLETLIRVHYADHAAQYILHLIRVLLWLAAYLVRMALKRRETQEWLRPGGPICLRPDPSPQSETGATA</sequence>